<protein>
    <submittedName>
        <fullName evidence="2">S-adenosyl-L-methionine-dependent methyltransferase</fullName>
    </submittedName>
</protein>
<dbReference type="STRING" id="1149755.A0A2J6RLK9"/>
<dbReference type="GO" id="GO:0032259">
    <property type="term" value="P:methylation"/>
    <property type="evidence" value="ECO:0007669"/>
    <property type="project" value="UniProtKB-KW"/>
</dbReference>
<dbReference type="Gene3D" id="3.40.50.150">
    <property type="entry name" value="Vaccinia Virus protein VP39"/>
    <property type="match status" value="1"/>
</dbReference>
<evidence type="ECO:0000313" key="3">
    <source>
        <dbReference type="Proteomes" id="UP000235786"/>
    </source>
</evidence>
<proteinExistence type="predicted"/>
<sequence>MAEEPPTPAAATVQAVEVDTDEADSSYGDEVSYTTSLSSGIRNHTYENGRRYHAFRAGSYYAPNDEAENDRLDMHHHLATLLLKGKLHVAPIGTNPQRILDLGCGTGIWAIDIGDEYPSAQVVGVDLSPTQPSMVPPNVQFEVDDVEGEWTYNTPFDLIHSRFMVASIKNWPKLVNQVYTHLKPGGWCEFKDWDFTLHSVDNSLPPDSHLIKHHQLLYQALGKIGLDWDTGRNLKRWVEEAGFENVEEQVLVVPIGTWPKDKHYKEIGAWHYVIKSEGLEAISLRLFTNVLGWTPEEVLVFLAKVRAELKDKNIHAQYNYTVVIGQKKQ</sequence>
<gene>
    <name evidence="2" type="ORF">L207DRAFT_489203</name>
</gene>
<keyword evidence="3" id="KW-1185">Reference proteome</keyword>
<dbReference type="AlphaFoldDB" id="A0A2J6RLK9"/>
<dbReference type="OrthoDB" id="2013972at2759"/>
<evidence type="ECO:0000313" key="2">
    <source>
        <dbReference type="EMBL" id="PMD39400.1"/>
    </source>
</evidence>
<dbReference type="GO" id="GO:0008168">
    <property type="term" value="F:methyltransferase activity"/>
    <property type="evidence" value="ECO:0007669"/>
    <property type="project" value="UniProtKB-KW"/>
</dbReference>
<name>A0A2J6RLK9_HYAVF</name>
<dbReference type="PANTHER" id="PTHR43591:SF24">
    <property type="entry name" value="2-METHOXY-6-POLYPRENYL-1,4-BENZOQUINOL METHYLASE, MITOCHONDRIAL"/>
    <property type="match status" value="1"/>
</dbReference>
<evidence type="ECO:0000256" key="1">
    <source>
        <dbReference type="SAM" id="MobiDB-lite"/>
    </source>
</evidence>
<dbReference type="EMBL" id="KZ613946">
    <property type="protein sequence ID" value="PMD39400.1"/>
    <property type="molecule type" value="Genomic_DNA"/>
</dbReference>
<feature type="region of interest" description="Disordered" evidence="1">
    <location>
        <begin position="1"/>
        <end position="31"/>
    </location>
</feature>
<dbReference type="PANTHER" id="PTHR43591">
    <property type="entry name" value="METHYLTRANSFERASE"/>
    <property type="match status" value="1"/>
</dbReference>
<keyword evidence="2" id="KW-0489">Methyltransferase</keyword>
<dbReference type="InterPro" id="IPR029063">
    <property type="entry name" value="SAM-dependent_MTases_sf"/>
</dbReference>
<dbReference type="Proteomes" id="UP000235786">
    <property type="component" value="Unassembled WGS sequence"/>
</dbReference>
<accession>A0A2J6RLK9</accession>
<dbReference type="Pfam" id="PF13489">
    <property type="entry name" value="Methyltransf_23"/>
    <property type="match status" value="1"/>
</dbReference>
<keyword evidence="2" id="KW-0808">Transferase</keyword>
<dbReference type="SUPFAM" id="SSF53335">
    <property type="entry name" value="S-adenosyl-L-methionine-dependent methyltransferases"/>
    <property type="match status" value="1"/>
</dbReference>
<dbReference type="CDD" id="cd02440">
    <property type="entry name" value="AdoMet_MTases"/>
    <property type="match status" value="1"/>
</dbReference>
<organism evidence="2 3">
    <name type="scientific">Hyaloscypha variabilis (strain UAMH 11265 / GT02V1 / F)</name>
    <name type="common">Meliniomyces variabilis</name>
    <dbReference type="NCBI Taxonomy" id="1149755"/>
    <lineage>
        <taxon>Eukaryota</taxon>
        <taxon>Fungi</taxon>
        <taxon>Dikarya</taxon>
        <taxon>Ascomycota</taxon>
        <taxon>Pezizomycotina</taxon>
        <taxon>Leotiomycetes</taxon>
        <taxon>Helotiales</taxon>
        <taxon>Hyaloscyphaceae</taxon>
        <taxon>Hyaloscypha</taxon>
        <taxon>Hyaloscypha variabilis</taxon>
    </lineage>
</organism>
<reference evidence="2 3" key="1">
    <citation type="submission" date="2016-04" db="EMBL/GenBank/DDBJ databases">
        <title>A degradative enzymes factory behind the ericoid mycorrhizal symbiosis.</title>
        <authorList>
            <consortium name="DOE Joint Genome Institute"/>
            <person name="Martino E."/>
            <person name="Morin E."/>
            <person name="Grelet G."/>
            <person name="Kuo A."/>
            <person name="Kohler A."/>
            <person name="Daghino S."/>
            <person name="Barry K."/>
            <person name="Choi C."/>
            <person name="Cichocki N."/>
            <person name="Clum A."/>
            <person name="Copeland A."/>
            <person name="Hainaut M."/>
            <person name="Haridas S."/>
            <person name="Labutti K."/>
            <person name="Lindquist E."/>
            <person name="Lipzen A."/>
            <person name="Khouja H.-R."/>
            <person name="Murat C."/>
            <person name="Ohm R."/>
            <person name="Olson A."/>
            <person name="Spatafora J."/>
            <person name="Veneault-Fourrey C."/>
            <person name="Henrissat B."/>
            <person name="Grigoriev I."/>
            <person name="Martin F."/>
            <person name="Perotto S."/>
        </authorList>
    </citation>
    <scope>NUCLEOTIDE SEQUENCE [LARGE SCALE GENOMIC DNA]</scope>
    <source>
        <strain evidence="2 3">F</strain>
    </source>
</reference>